<evidence type="ECO:0000313" key="2">
    <source>
        <dbReference type="Proteomes" id="UP001234178"/>
    </source>
</evidence>
<reference evidence="1 2" key="1">
    <citation type="journal article" date="2023" name="Nucleic Acids Res.">
        <title>The hologenome of Daphnia magna reveals possible DNA methylation and microbiome-mediated evolution of the host genome.</title>
        <authorList>
            <person name="Chaturvedi A."/>
            <person name="Li X."/>
            <person name="Dhandapani V."/>
            <person name="Marshall H."/>
            <person name="Kissane S."/>
            <person name="Cuenca-Cambronero M."/>
            <person name="Asole G."/>
            <person name="Calvet F."/>
            <person name="Ruiz-Romero M."/>
            <person name="Marangio P."/>
            <person name="Guigo R."/>
            <person name="Rago D."/>
            <person name="Mirbahai L."/>
            <person name="Eastwood N."/>
            <person name="Colbourne J.K."/>
            <person name="Zhou J."/>
            <person name="Mallon E."/>
            <person name="Orsini L."/>
        </authorList>
    </citation>
    <scope>NUCLEOTIDE SEQUENCE [LARGE SCALE GENOMIC DNA]</scope>
    <source>
        <strain evidence="1">LRV0_1</strain>
    </source>
</reference>
<name>A0ABQ9ZMT0_9CRUS</name>
<dbReference type="EMBL" id="JAOYFB010000004">
    <property type="protein sequence ID" value="KAK4013900.1"/>
    <property type="molecule type" value="Genomic_DNA"/>
</dbReference>
<evidence type="ECO:0000313" key="1">
    <source>
        <dbReference type="EMBL" id="KAK4013900.1"/>
    </source>
</evidence>
<organism evidence="1 2">
    <name type="scientific">Daphnia magna</name>
    <dbReference type="NCBI Taxonomy" id="35525"/>
    <lineage>
        <taxon>Eukaryota</taxon>
        <taxon>Metazoa</taxon>
        <taxon>Ecdysozoa</taxon>
        <taxon>Arthropoda</taxon>
        <taxon>Crustacea</taxon>
        <taxon>Branchiopoda</taxon>
        <taxon>Diplostraca</taxon>
        <taxon>Cladocera</taxon>
        <taxon>Anomopoda</taxon>
        <taxon>Daphniidae</taxon>
        <taxon>Daphnia</taxon>
    </lineage>
</organism>
<gene>
    <name evidence="1" type="ORF">OUZ56_026452</name>
</gene>
<accession>A0ABQ9ZMT0</accession>
<dbReference type="Proteomes" id="UP001234178">
    <property type="component" value="Unassembled WGS sequence"/>
</dbReference>
<sequence length="64" mass="7194">MTISRALIDRYTGVIRETYNASILVIEGTGQCLGFRIFEVDNASSNSTFVQFLAYYCDNNGLNF</sequence>
<comment type="caution">
    <text evidence="1">The sequence shown here is derived from an EMBL/GenBank/DDBJ whole genome shotgun (WGS) entry which is preliminary data.</text>
</comment>
<keyword evidence="2" id="KW-1185">Reference proteome</keyword>
<protein>
    <submittedName>
        <fullName evidence="1">Uncharacterized protein</fullName>
    </submittedName>
</protein>
<proteinExistence type="predicted"/>